<evidence type="ECO:0000313" key="5">
    <source>
        <dbReference type="Proteomes" id="UP000316598"/>
    </source>
</evidence>
<dbReference type="OrthoDB" id="281128at2"/>
<evidence type="ECO:0000256" key="3">
    <source>
        <dbReference type="SAM" id="Phobius"/>
    </source>
</evidence>
<reference evidence="4 5" key="1">
    <citation type="submission" date="2019-02" db="EMBL/GenBank/DDBJ databases">
        <title>Deep-cultivation of Planctomycetes and their phenomic and genomic characterization uncovers novel biology.</title>
        <authorList>
            <person name="Wiegand S."/>
            <person name="Jogler M."/>
            <person name="Boedeker C."/>
            <person name="Pinto D."/>
            <person name="Vollmers J."/>
            <person name="Rivas-Marin E."/>
            <person name="Kohn T."/>
            <person name="Peeters S.H."/>
            <person name="Heuer A."/>
            <person name="Rast P."/>
            <person name="Oberbeckmann S."/>
            <person name="Bunk B."/>
            <person name="Jeske O."/>
            <person name="Meyerdierks A."/>
            <person name="Storesund J.E."/>
            <person name="Kallscheuer N."/>
            <person name="Luecker S."/>
            <person name="Lage O.M."/>
            <person name="Pohl T."/>
            <person name="Merkel B.J."/>
            <person name="Hornburger P."/>
            <person name="Mueller R.-W."/>
            <person name="Bruemmer F."/>
            <person name="Labrenz M."/>
            <person name="Spormann A.M."/>
            <person name="Op Den Camp H."/>
            <person name="Overmann J."/>
            <person name="Amann R."/>
            <person name="Jetten M.S.M."/>
            <person name="Mascher T."/>
            <person name="Medema M.H."/>
            <person name="Devos D.P."/>
            <person name="Kaster A.-K."/>
            <person name="Ovreas L."/>
            <person name="Rohde M."/>
            <person name="Galperin M.Y."/>
            <person name="Jogler C."/>
        </authorList>
    </citation>
    <scope>NUCLEOTIDE SEQUENCE [LARGE SCALE GENOMIC DNA]</scope>
    <source>
        <strain evidence="4 5">Pla22</strain>
    </source>
</reference>
<protein>
    <recommendedName>
        <fullName evidence="6">Transmembrane protein</fullName>
    </recommendedName>
</protein>
<dbReference type="Proteomes" id="UP000316598">
    <property type="component" value="Unassembled WGS sequence"/>
</dbReference>
<dbReference type="RefSeq" id="WP_146513917.1">
    <property type="nucleotide sequence ID" value="NZ_SJPI01000001.1"/>
</dbReference>
<name>A0A5C5WUJ5_9BACT</name>
<feature type="region of interest" description="Disordered" evidence="2">
    <location>
        <begin position="233"/>
        <end position="271"/>
    </location>
</feature>
<evidence type="ECO:0000313" key="4">
    <source>
        <dbReference type="EMBL" id="TWT53761.1"/>
    </source>
</evidence>
<keyword evidence="1" id="KW-0175">Coiled coil</keyword>
<feature type="compositionally biased region" description="Low complexity" evidence="2">
    <location>
        <begin position="320"/>
        <end position="337"/>
    </location>
</feature>
<dbReference type="EMBL" id="SJPI01000001">
    <property type="protein sequence ID" value="TWT53761.1"/>
    <property type="molecule type" value="Genomic_DNA"/>
</dbReference>
<feature type="region of interest" description="Disordered" evidence="2">
    <location>
        <begin position="318"/>
        <end position="402"/>
    </location>
</feature>
<comment type="caution">
    <text evidence="4">The sequence shown here is derived from an EMBL/GenBank/DDBJ whole genome shotgun (WGS) entry which is preliminary data.</text>
</comment>
<proteinExistence type="predicted"/>
<evidence type="ECO:0008006" key="6">
    <source>
        <dbReference type="Google" id="ProtNLM"/>
    </source>
</evidence>
<feature type="compositionally biased region" description="Acidic residues" evidence="2">
    <location>
        <begin position="380"/>
        <end position="391"/>
    </location>
</feature>
<keyword evidence="5" id="KW-1185">Reference proteome</keyword>
<keyword evidence="3" id="KW-1133">Transmembrane helix</keyword>
<feature type="compositionally biased region" description="Basic and acidic residues" evidence="2">
    <location>
        <begin position="166"/>
        <end position="178"/>
    </location>
</feature>
<feature type="transmembrane region" description="Helical" evidence="3">
    <location>
        <begin position="196"/>
        <end position="214"/>
    </location>
</feature>
<keyword evidence="3" id="KW-0472">Membrane</keyword>
<evidence type="ECO:0000256" key="2">
    <source>
        <dbReference type="SAM" id="MobiDB-lite"/>
    </source>
</evidence>
<feature type="region of interest" description="Disordered" evidence="2">
    <location>
        <begin position="164"/>
        <end position="186"/>
    </location>
</feature>
<feature type="compositionally biased region" description="Low complexity" evidence="2">
    <location>
        <begin position="236"/>
        <end position="258"/>
    </location>
</feature>
<evidence type="ECO:0000256" key="1">
    <source>
        <dbReference type="SAM" id="Coils"/>
    </source>
</evidence>
<gene>
    <name evidence="4" type="ORF">Pla22_13930</name>
</gene>
<sequence>MLDRQTIEETLQRIQAGEISLEQASSLLLNEQSAKLLAPQSDSVPTNALHETQMSESLESLLDRLGSPPPDIADAWRDQYRELLTSIGLVPARVSLADLGFSESGQLHWLREPAATATSDELTIEQAVATFEQSIRGASFEQPGEIPIEDNARLNDVTPRSVNFRKSVDAKHDRKNDDGSVSLNNAKPQSTRLQNVLIAAGLAGCIGAVGWILFAQSGGEVVEVSDQGTLPPSNPFSVASSNSGVLSSSGSSFPSTSPNGGGQNQSRNQYQGFGGELDLAIESFDANELETLESISDAEFKDMETAAREESSFSLDQFMPMLPDDASDAADPQATDPLATDPQQEHVPMASTLDSSSEMSQESDSDLSIDVPTSLNLSGDNDESELSEPEELPQKTQDSPAQRATIQYARLPDSNDTQDERSLISETVSAVKALGFPTDVALEVAAVGEKTWTINDTKKDVPLAELKSTSQGLSFRWLEDGRQSPLSGQLQNGRIETELGEKIYLRPMLHADAWSITLDEMDVRPTWDLKTPILQRVSRLSVSLDLPEQVEESWVEMIEPDKIRKAQGSVMLVPVDGESVSLAMRLEFKFGRKATCRIRYAARLDSSQAWQPVSRPLLDQFANQLTMQAGLVSREAQRLSNVYSIAGPRGKQIIRIKQKRNDGLAEQVREIADRVAELQSLIASVESEAKMQFRVWTQWPDGEQTILMCGHDPNETDTD</sequence>
<accession>A0A5C5WUJ5</accession>
<feature type="compositionally biased region" description="Low complexity" evidence="2">
    <location>
        <begin position="351"/>
        <end position="360"/>
    </location>
</feature>
<dbReference type="AlphaFoldDB" id="A0A5C5WUJ5"/>
<organism evidence="4 5">
    <name type="scientific">Rubripirellula amarantea</name>
    <dbReference type="NCBI Taxonomy" id="2527999"/>
    <lineage>
        <taxon>Bacteria</taxon>
        <taxon>Pseudomonadati</taxon>
        <taxon>Planctomycetota</taxon>
        <taxon>Planctomycetia</taxon>
        <taxon>Pirellulales</taxon>
        <taxon>Pirellulaceae</taxon>
        <taxon>Rubripirellula</taxon>
    </lineage>
</organism>
<keyword evidence="3" id="KW-0812">Transmembrane</keyword>
<feature type="coiled-coil region" evidence="1">
    <location>
        <begin position="661"/>
        <end position="688"/>
    </location>
</feature>